<name>A0A4Y7T5U1_COPMI</name>
<dbReference type="Proteomes" id="UP000298030">
    <property type="component" value="Unassembled WGS sequence"/>
</dbReference>
<sequence>MKLWGIWDHGRPELSVAVRELFQAGFLRHPRSSKPRHQGATHSSPTKSLWTARRPPYALILSRPGDHSYGSLDKPHLSFTGVLQTPRLPDAPSLDHSLERSGDLGTIRVAWRWTCGDSMFSPTLTPASDAKVSGAHLRGTIGLFAWLALCRFGGEIDILVHDLRQ</sequence>
<evidence type="ECO:0000313" key="2">
    <source>
        <dbReference type="EMBL" id="TEB29495.1"/>
    </source>
</evidence>
<keyword evidence="3" id="KW-1185">Reference proteome</keyword>
<reference evidence="2 3" key="1">
    <citation type="journal article" date="2019" name="Nat. Ecol. Evol.">
        <title>Megaphylogeny resolves global patterns of mushroom evolution.</title>
        <authorList>
            <person name="Varga T."/>
            <person name="Krizsan K."/>
            <person name="Foldi C."/>
            <person name="Dima B."/>
            <person name="Sanchez-Garcia M."/>
            <person name="Sanchez-Ramirez S."/>
            <person name="Szollosi G.J."/>
            <person name="Szarkandi J.G."/>
            <person name="Papp V."/>
            <person name="Albert L."/>
            <person name="Andreopoulos W."/>
            <person name="Angelini C."/>
            <person name="Antonin V."/>
            <person name="Barry K.W."/>
            <person name="Bougher N.L."/>
            <person name="Buchanan P."/>
            <person name="Buyck B."/>
            <person name="Bense V."/>
            <person name="Catcheside P."/>
            <person name="Chovatia M."/>
            <person name="Cooper J."/>
            <person name="Damon W."/>
            <person name="Desjardin D."/>
            <person name="Finy P."/>
            <person name="Geml J."/>
            <person name="Haridas S."/>
            <person name="Hughes K."/>
            <person name="Justo A."/>
            <person name="Karasinski D."/>
            <person name="Kautmanova I."/>
            <person name="Kiss B."/>
            <person name="Kocsube S."/>
            <person name="Kotiranta H."/>
            <person name="LaButti K.M."/>
            <person name="Lechner B.E."/>
            <person name="Liimatainen K."/>
            <person name="Lipzen A."/>
            <person name="Lukacs Z."/>
            <person name="Mihaltcheva S."/>
            <person name="Morgado L.N."/>
            <person name="Niskanen T."/>
            <person name="Noordeloos M.E."/>
            <person name="Ohm R.A."/>
            <person name="Ortiz-Santana B."/>
            <person name="Ovrebo C."/>
            <person name="Racz N."/>
            <person name="Riley R."/>
            <person name="Savchenko A."/>
            <person name="Shiryaev A."/>
            <person name="Soop K."/>
            <person name="Spirin V."/>
            <person name="Szebenyi C."/>
            <person name="Tomsovsky M."/>
            <person name="Tulloss R.E."/>
            <person name="Uehling J."/>
            <person name="Grigoriev I.V."/>
            <person name="Vagvolgyi C."/>
            <person name="Papp T."/>
            <person name="Martin F.M."/>
            <person name="Miettinen O."/>
            <person name="Hibbett D.S."/>
            <person name="Nagy L.G."/>
        </authorList>
    </citation>
    <scope>NUCLEOTIDE SEQUENCE [LARGE SCALE GENOMIC DNA]</scope>
    <source>
        <strain evidence="2 3">FP101781</strain>
    </source>
</reference>
<feature type="region of interest" description="Disordered" evidence="1">
    <location>
        <begin position="29"/>
        <end position="49"/>
    </location>
</feature>
<evidence type="ECO:0000313" key="3">
    <source>
        <dbReference type="Proteomes" id="UP000298030"/>
    </source>
</evidence>
<feature type="compositionally biased region" description="Polar residues" evidence="1">
    <location>
        <begin position="40"/>
        <end position="49"/>
    </location>
</feature>
<evidence type="ECO:0000256" key="1">
    <source>
        <dbReference type="SAM" id="MobiDB-lite"/>
    </source>
</evidence>
<dbReference type="AlphaFoldDB" id="A0A4Y7T5U1"/>
<accession>A0A4Y7T5U1</accession>
<protein>
    <submittedName>
        <fullName evidence="2">Uncharacterized protein</fullName>
    </submittedName>
</protein>
<proteinExistence type="predicted"/>
<organism evidence="2 3">
    <name type="scientific">Coprinellus micaceus</name>
    <name type="common">Glistening ink-cap mushroom</name>
    <name type="synonym">Coprinus micaceus</name>
    <dbReference type="NCBI Taxonomy" id="71717"/>
    <lineage>
        <taxon>Eukaryota</taxon>
        <taxon>Fungi</taxon>
        <taxon>Dikarya</taxon>
        <taxon>Basidiomycota</taxon>
        <taxon>Agaricomycotina</taxon>
        <taxon>Agaricomycetes</taxon>
        <taxon>Agaricomycetidae</taxon>
        <taxon>Agaricales</taxon>
        <taxon>Agaricineae</taxon>
        <taxon>Psathyrellaceae</taxon>
        <taxon>Coprinellus</taxon>
    </lineage>
</organism>
<gene>
    <name evidence="2" type="ORF">FA13DRAFT_645786</name>
</gene>
<dbReference type="EMBL" id="QPFP01000027">
    <property type="protein sequence ID" value="TEB29495.1"/>
    <property type="molecule type" value="Genomic_DNA"/>
</dbReference>
<comment type="caution">
    <text evidence="2">The sequence shown here is derived from an EMBL/GenBank/DDBJ whole genome shotgun (WGS) entry which is preliminary data.</text>
</comment>
<feature type="compositionally biased region" description="Basic residues" evidence="1">
    <location>
        <begin position="29"/>
        <end position="39"/>
    </location>
</feature>